<keyword evidence="6" id="KW-0503">Monooxygenase</keyword>
<dbReference type="RefSeq" id="XP_046005066.1">
    <property type="nucleotide sequence ID" value="XM_046150884.1"/>
</dbReference>
<feature type="binding site" description="axial binding residue" evidence="5">
    <location>
        <position position="455"/>
    </location>
    <ligand>
        <name>heme</name>
        <dbReference type="ChEBI" id="CHEBI:30413"/>
    </ligand>
    <ligandPart>
        <name>Fe</name>
        <dbReference type="ChEBI" id="CHEBI:18248"/>
    </ligandPart>
</feature>
<dbReference type="InterPro" id="IPR001128">
    <property type="entry name" value="Cyt_P450"/>
</dbReference>
<keyword evidence="3 5" id="KW-0479">Metal-binding</keyword>
<dbReference type="GO" id="GO:0020037">
    <property type="term" value="F:heme binding"/>
    <property type="evidence" value="ECO:0007669"/>
    <property type="project" value="InterPro"/>
</dbReference>
<dbReference type="CDD" id="cd11060">
    <property type="entry name" value="CYP57A1-like"/>
    <property type="match status" value="1"/>
</dbReference>
<dbReference type="Pfam" id="PF00067">
    <property type="entry name" value="p450"/>
    <property type="match status" value="1"/>
</dbReference>
<gene>
    <name evidence="7" type="ORF">B0I36DRAFT_255523</name>
</gene>
<keyword evidence="2 5" id="KW-0349">Heme</keyword>
<evidence type="ECO:0000256" key="4">
    <source>
        <dbReference type="ARBA" id="ARBA00023004"/>
    </source>
</evidence>
<dbReference type="Gene3D" id="1.10.630.10">
    <property type="entry name" value="Cytochrome P450"/>
    <property type="match status" value="1"/>
</dbReference>
<evidence type="ECO:0000256" key="1">
    <source>
        <dbReference type="ARBA" id="ARBA00001971"/>
    </source>
</evidence>
<name>A0A9P9BFY5_9PEZI</name>
<dbReference type="Proteomes" id="UP000756346">
    <property type="component" value="Unassembled WGS sequence"/>
</dbReference>
<evidence type="ECO:0000256" key="5">
    <source>
        <dbReference type="PIRSR" id="PIRSR602401-1"/>
    </source>
</evidence>
<dbReference type="InterPro" id="IPR017972">
    <property type="entry name" value="Cyt_P450_CS"/>
</dbReference>
<keyword evidence="8" id="KW-1185">Reference proteome</keyword>
<reference evidence="7" key="1">
    <citation type="journal article" date="2021" name="Nat. Commun.">
        <title>Genetic determinants of endophytism in the Arabidopsis root mycobiome.</title>
        <authorList>
            <person name="Mesny F."/>
            <person name="Miyauchi S."/>
            <person name="Thiergart T."/>
            <person name="Pickel B."/>
            <person name="Atanasova L."/>
            <person name="Karlsson M."/>
            <person name="Huettel B."/>
            <person name="Barry K.W."/>
            <person name="Haridas S."/>
            <person name="Chen C."/>
            <person name="Bauer D."/>
            <person name="Andreopoulos W."/>
            <person name="Pangilinan J."/>
            <person name="LaButti K."/>
            <person name="Riley R."/>
            <person name="Lipzen A."/>
            <person name="Clum A."/>
            <person name="Drula E."/>
            <person name="Henrissat B."/>
            <person name="Kohler A."/>
            <person name="Grigoriev I.V."/>
            <person name="Martin F.M."/>
            <person name="Hacquard S."/>
        </authorList>
    </citation>
    <scope>NUCLEOTIDE SEQUENCE</scope>
    <source>
        <strain evidence="7">MPI-CAGE-CH-0230</strain>
    </source>
</reference>
<organism evidence="7 8">
    <name type="scientific">Microdochium trichocladiopsis</name>
    <dbReference type="NCBI Taxonomy" id="1682393"/>
    <lineage>
        <taxon>Eukaryota</taxon>
        <taxon>Fungi</taxon>
        <taxon>Dikarya</taxon>
        <taxon>Ascomycota</taxon>
        <taxon>Pezizomycotina</taxon>
        <taxon>Sordariomycetes</taxon>
        <taxon>Xylariomycetidae</taxon>
        <taxon>Xylariales</taxon>
        <taxon>Microdochiaceae</taxon>
        <taxon>Microdochium</taxon>
    </lineage>
</organism>
<comment type="similarity">
    <text evidence="6">Belongs to the cytochrome P450 family.</text>
</comment>
<evidence type="ECO:0000313" key="8">
    <source>
        <dbReference type="Proteomes" id="UP000756346"/>
    </source>
</evidence>
<dbReference type="PRINTS" id="PR00385">
    <property type="entry name" value="P450"/>
</dbReference>
<dbReference type="PANTHER" id="PTHR24305">
    <property type="entry name" value="CYTOCHROME P450"/>
    <property type="match status" value="1"/>
</dbReference>
<dbReference type="GO" id="GO:0005506">
    <property type="term" value="F:iron ion binding"/>
    <property type="evidence" value="ECO:0007669"/>
    <property type="project" value="InterPro"/>
</dbReference>
<dbReference type="GO" id="GO:0016705">
    <property type="term" value="F:oxidoreductase activity, acting on paired donors, with incorporation or reduction of molecular oxygen"/>
    <property type="evidence" value="ECO:0007669"/>
    <property type="project" value="InterPro"/>
</dbReference>
<dbReference type="EMBL" id="JAGTJQ010000013">
    <property type="protein sequence ID" value="KAH7014099.1"/>
    <property type="molecule type" value="Genomic_DNA"/>
</dbReference>
<sequence>MKLGLWIGAAIGAVALYVLSHVWAALKSPLRSIPGPWIARFSDIWYFAAVQRRGQTFQETSKRLHHQHGPIVRYGPRRFSFNDPEAAKIIYSHTRQFPKSSWYDAWRRPEGHNSFADRDIKRHASERKLFQSTYSLSSLVAYEPHVNLCGDLLTQRLDELIGQSPHRAGAVLNLGHWLQCYAFDVISSITYGRRWGFLDAGEDVDGLMAALDSRNYYAFVVGIYASLHPYLLPLRNRWMAWRGAGDVDALIGFTQRQMAVLQEGEEADYNEESSGLGREPSFLAKFCRRHLEKPDAMPMASLVSMCLVNMAAGSDTTGISLSACIFYLLKNPGCLDHLRAEVDAAAQDNPDHLPFNVTQNMPYLQAVIKEALRLHPAVAMPLERVVPQGGATIADKFFPEGTIVGVNPWVQHRNRAVFGQDADEFNPSRWLSEDKERVALMTRSWMPFGMGTRTCIGRHISHLEISKLVPRLVRDFDFSLAGGLEQPGATWRMDNGWFAKQRGFMVAVKRRQR</sequence>
<dbReference type="SUPFAM" id="SSF48264">
    <property type="entry name" value="Cytochrome P450"/>
    <property type="match status" value="1"/>
</dbReference>
<dbReference type="PROSITE" id="PS00086">
    <property type="entry name" value="CYTOCHROME_P450"/>
    <property type="match status" value="1"/>
</dbReference>
<proteinExistence type="inferred from homology"/>
<dbReference type="PANTHER" id="PTHR24305:SF190">
    <property type="entry name" value="P450, PUTATIVE (EUROFUNG)-RELATED"/>
    <property type="match status" value="1"/>
</dbReference>
<protein>
    <submittedName>
        <fullName evidence="7">Cytochrome P450</fullName>
    </submittedName>
</protein>
<dbReference type="GeneID" id="70180430"/>
<dbReference type="InterPro" id="IPR002401">
    <property type="entry name" value="Cyt_P450_E_grp-I"/>
</dbReference>
<evidence type="ECO:0000313" key="7">
    <source>
        <dbReference type="EMBL" id="KAH7014099.1"/>
    </source>
</evidence>
<evidence type="ECO:0000256" key="6">
    <source>
        <dbReference type="RuleBase" id="RU000461"/>
    </source>
</evidence>
<dbReference type="InterPro" id="IPR050121">
    <property type="entry name" value="Cytochrome_P450_monoxygenase"/>
</dbReference>
<keyword evidence="4 5" id="KW-0408">Iron</keyword>
<comment type="caution">
    <text evidence="7">The sequence shown here is derived from an EMBL/GenBank/DDBJ whole genome shotgun (WGS) entry which is preliminary data.</text>
</comment>
<dbReference type="OrthoDB" id="3934656at2759"/>
<comment type="cofactor">
    <cofactor evidence="1 5">
        <name>heme</name>
        <dbReference type="ChEBI" id="CHEBI:30413"/>
    </cofactor>
</comment>
<dbReference type="GO" id="GO:0004497">
    <property type="term" value="F:monooxygenase activity"/>
    <property type="evidence" value="ECO:0007669"/>
    <property type="project" value="UniProtKB-KW"/>
</dbReference>
<keyword evidence="6" id="KW-0560">Oxidoreductase</keyword>
<evidence type="ECO:0000256" key="2">
    <source>
        <dbReference type="ARBA" id="ARBA00022617"/>
    </source>
</evidence>
<evidence type="ECO:0000256" key="3">
    <source>
        <dbReference type="ARBA" id="ARBA00022723"/>
    </source>
</evidence>
<accession>A0A9P9BFY5</accession>
<dbReference type="PRINTS" id="PR00463">
    <property type="entry name" value="EP450I"/>
</dbReference>
<dbReference type="InterPro" id="IPR036396">
    <property type="entry name" value="Cyt_P450_sf"/>
</dbReference>
<dbReference type="AlphaFoldDB" id="A0A9P9BFY5"/>